<feature type="compositionally biased region" description="Polar residues" evidence="1">
    <location>
        <begin position="1057"/>
        <end position="1074"/>
    </location>
</feature>
<dbReference type="PANTHER" id="PTHR24216:SF65">
    <property type="entry name" value="PAXILLIN-LIKE PROTEIN 1"/>
    <property type="match status" value="1"/>
</dbReference>
<sequence length="1929" mass="208500">MLLVISRLHDTAASVSNTGIKPWECTEHAKYLAGDVGLARKDEEYARAMKEVKDYVMVAPETNPNPPYVPSKASTPSPADSPPQEAPPSPPLPLPSQLTTESTPPTLQSSDSRCSHPPNTNTNPSANSSPSSSGVSSEPSKVVDHKAPVSLNGLGAAVAVASIPQGDNVSPTCGEDGGSSVKTEAQADAASPVREGVAWAFLNDQLWWPVLVCGFKLDDNTPGMLPSEPSRNQVVDVYYFGRKHFGNIDSTVLKPWNGPEHTSFIYDQSMLETKSKAFVSAFADAVAEAGDFASVLHTLSDQPANSPATAPPIPSAEPPRKKQALLTLPTRSNQLISEYVMLRNVVQAVVPAWKVACATMTLENLAEFTKSLQIVLNQLHAIMRKIIDNPRTIVTPLVFVSTYHSAVMCVWTMVLSVSLKNAAPASRSDTHFMHTVVHRCLQFAHIATQYARAPLAPEVQRARAWMHDFFQLYLAKPPTYDKCRALVADTTSGLGRLPVPVTRELAKLTALRHGFEHPAVDVEPAADNQQEASMSFHDQSLGLHIGETQNGLRVLGMTPTAPEPTKRAVQSGTIQRGDVIVAVNSIPIAQFGGFRELCAVVASTARPIVLTFRRRPQDSRFVTMATQGCHDPRVRSHHLKPAIRRRMTTASPVAFDTMAWVLTDGHPWWPVYVINPAHIPPELKAFGQLERESAETANADDTRVHLVFNFGRHTLSVHNMDAMKAWNCTQHPTLLQGYPMSAFRKRGNIAEFRDAMKEAMVFDAEDIATRRLPLSEPHSMDKENQDPSTPNRELVSAKADGDLPGPVCTVDITSPTGPSLTTPIHGDDNDECHISPPPPSQPSDGGIELPPQGVALGSKANASPPPFLAVPDEPCTTIGAPQVEPSPVDASDLPPREGPLECPNVVDEPVASSSATDGTAHADVSDTVATPQKSDSAADEATITQNNEEEVDGMLLAGTSENDGTVITEIVSSLVDRVITAVLPMSSKEDDEKDAIAGKQAEPSDDVALDTARISLPDQGYSSSRRVAPAPPKRDDAAEEESGEIAPTGHLVDAPISSPTTADQTKASMDSSSPVGKPAAPIDQFANALADPELMAMADILGISIEPHTPTQQPSVTASSSSVAIASTKAVSQAVSTGESTGSPVVDSMGVDTMAWVKRGAGPWWPVYVCDPTTVRQKLKLSGTTQSLEELRRLSLFVGPNHNMMLYRATTHPDIRLVYFFGLNKLGSTKLSARRIKAWNCAEQNALMFPPISHLESKATLDAFRAAVTEAQAYVDSSDKVLPALSTAAHAAEATPTKRSLDQYLAADDTSRTLPQLTKADMGMSGDDDDTSAALSCQVLPRMVPSDMDPLLEPPAPARTTPQDSTSAGGDVVPINPSKKRPQILANIPIGQVAWCKPGLVKLNGKIKPWRCVEHGDFLHGFPEVAMDTQDIVDEFYNALKEAEVWGIGQVSDTNLDLDPPPPCANNPHTDARGHNADTTVANEQAGDDEEVPPGNHERSSNQATSIPHDAVSDVVPTTDDHGDVTSLDYFGLYTTPPMELPVTRNIAIQEGPTNQVETNHHDEPDSVPQSTKEVASAALPLESLVWARWADGSWWPAYVCDPHKLRDTLHNLGTGLQKKTLQPWKCADHATFLRGLGRLAMQNRDTFIKALMEAQRLPPHMVPSDINPLVDPPSPETAYFVPDERAVRSEKAKVPSVVLQEAVPAADKFIASNEPVLVFPDVVDEELQHDTLDQTYLASSERIRLLPKFTASDMYSLASADRLRVSVAKTQAQRAHREVPRGSRPPPSSKAARPKPPSPTKARAITTTKPSTATKSTASRGAPPIKHDVDSDDSETFEKLLIKHDKALKSKAAKPSVDLIPYNCLAWALLEGYPWLPVFVLDPFTLQADLHLLGSGHGASLRKAKKHPDRYRIVYYFCSHNLYVYKIT</sequence>
<dbReference type="PROSITE" id="PS50106">
    <property type="entry name" value="PDZ"/>
    <property type="match status" value="1"/>
</dbReference>
<evidence type="ECO:0000259" key="3">
    <source>
        <dbReference type="PROSITE" id="PS50812"/>
    </source>
</evidence>
<evidence type="ECO:0000259" key="2">
    <source>
        <dbReference type="PROSITE" id="PS50106"/>
    </source>
</evidence>
<protein>
    <recommendedName>
        <fullName evidence="6">PWWP domain-containing protein</fullName>
    </recommendedName>
</protein>
<proteinExistence type="predicted"/>
<evidence type="ECO:0000313" key="5">
    <source>
        <dbReference type="Proteomes" id="UP000284702"/>
    </source>
</evidence>
<feature type="domain" description="PWWP" evidence="3">
    <location>
        <begin position="1151"/>
        <end position="1251"/>
    </location>
</feature>
<dbReference type="EMBL" id="MZMZ02002834">
    <property type="protein sequence ID" value="RQM23972.1"/>
    <property type="molecule type" value="Genomic_DNA"/>
</dbReference>
<dbReference type="InterPro" id="IPR036034">
    <property type="entry name" value="PDZ_sf"/>
</dbReference>
<evidence type="ECO:0008006" key="6">
    <source>
        <dbReference type="Google" id="ProtNLM"/>
    </source>
</evidence>
<feature type="region of interest" description="Disordered" evidence="1">
    <location>
        <begin position="1346"/>
        <end position="1378"/>
    </location>
</feature>
<feature type="region of interest" description="Disordered" evidence="1">
    <location>
        <begin position="772"/>
        <end position="950"/>
    </location>
</feature>
<feature type="region of interest" description="Disordered" evidence="1">
    <location>
        <begin position="986"/>
        <end position="1079"/>
    </location>
</feature>
<dbReference type="Gene3D" id="2.30.30.140">
    <property type="match status" value="4"/>
</dbReference>
<dbReference type="PROSITE" id="PS50812">
    <property type="entry name" value="PWWP"/>
    <property type="match status" value="2"/>
</dbReference>
<feature type="region of interest" description="Disordered" evidence="1">
    <location>
        <begin position="1769"/>
        <end position="1832"/>
    </location>
</feature>
<feature type="compositionally biased region" description="Pro residues" evidence="1">
    <location>
        <begin position="79"/>
        <end position="94"/>
    </location>
</feature>
<accession>A0A3R7XVM3</accession>
<dbReference type="Pfam" id="PF00855">
    <property type="entry name" value="PWWP"/>
    <property type="match status" value="1"/>
</dbReference>
<dbReference type="VEuPathDB" id="FungiDB:H257_01847"/>
<feature type="domain" description="PWWP" evidence="3">
    <location>
        <begin position="655"/>
        <end position="743"/>
    </location>
</feature>
<dbReference type="CDD" id="cd05162">
    <property type="entry name" value="PWWP"/>
    <property type="match status" value="3"/>
</dbReference>
<feature type="region of interest" description="Disordered" evidence="1">
    <location>
        <begin position="1452"/>
        <end position="1520"/>
    </location>
</feature>
<feature type="region of interest" description="Disordered" evidence="1">
    <location>
        <begin position="62"/>
        <end position="143"/>
    </location>
</feature>
<evidence type="ECO:0000313" key="4">
    <source>
        <dbReference type="EMBL" id="RQM23972.1"/>
    </source>
</evidence>
<feature type="compositionally biased region" description="Low complexity" evidence="1">
    <location>
        <begin position="95"/>
        <end position="140"/>
    </location>
</feature>
<feature type="compositionally biased region" description="Low complexity" evidence="1">
    <location>
        <begin position="1801"/>
        <end position="1820"/>
    </location>
</feature>
<dbReference type="VEuPathDB" id="FungiDB:H257_01848"/>
<reference evidence="4" key="1">
    <citation type="submission" date="2018-07" db="EMBL/GenBank/DDBJ databases">
        <title>Annotation of Aphanomyces astaci genome assembly.</title>
        <authorList>
            <person name="Studholme D.J."/>
        </authorList>
    </citation>
    <scope>NUCLEOTIDE SEQUENCE [LARGE SCALE GENOMIC DNA]</scope>
    <source>
        <strain evidence="4">Pc</strain>
    </source>
</reference>
<feature type="region of interest" description="Disordered" evidence="1">
    <location>
        <begin position="302"/>
        <end position="321"/>
    </location>
</feature>
<dbReference type="InterPro" id="IPR001478">
    <property type="entry name" value="PDZ"/>
</dbReference>
<dbReference type="InterPro" id="IPR000313">
    <property type="entry name" value="PWWP_dom"/>
</dbReference>
<gene>
    <name evidence="4" type="ORF">B5M09_002167</name>
</gene>
<dbReference type="SUPFAM" id="SSF50156">
    <property type="entry name" value="PDZ domain-like"/>
    <property type="match status" value="1"/>
</dbReference>
<feature type="compositionally biased region" description="Polar residues" evidence="1">
    <location>
        <begin position="811"/>
        <end position="822"/>
    </location>
</feature>
<dbReference type="SMART" id="SM00228">
    <property type="entry name" value="PDZ"/>
    <property type="match status" value="1"/>
</dbReference>
<evidence type="ECO:0000256" key="1">
    <source>
        <dbReference type="SAM" id="MobiDB-lite"/>
    </source>
</evidence>
<dbReference type="Proteomes" id="UP000284702">
    <property type="component" value="Unassembled WGS sequence"/>
</dbReference>
<organism evidence="4 5">
    <name type="scientific">Aphanomyces astaci</name>
    <name type="common">Crayfish plague agent</name>
    <dbReference type="NCBI Taxonomy" id="112090"/>
    <lineage>
        <taxon>Eukaryota</taxon>
        <taxon>Sar</taxon>
        <taxon>Stramenopiles</taxon>
        <taxon>Oomycota</taxon>
        <taxon>Saprolegniomycetes</taxon>
        <taxon>Saprolegniales</taxon>
        <taxon>Verrucalvaceae</taxon>
        <taxon>Aphanomyces</taxon>
    </lineage>
</organism>
<dbReference type="PANTHER" id="PTHR24216">
    <property type="entry name" value="PAXILLIN-RELATED"/>
    <property type="match status" value="1"/>
</dbReference>
<feature type="domain" description="PDZ" evidence="2">
    <location>
        <begin position="519"/>
        <end position="616"/>
    </location>
</feature>
<feature type="region of interest" description="Disordered" evidence="1">
    <location>
        <begin position="1555"/>
        <end position="1575"/>
    </location>
</feature>
<feature type="compositionally biased region" description="Pro residues" evidence="1">
    <location>
        <begin position="1784"/>
        <end position="1800"/>
    </location>
</feature>
<dbReference type="SUPFAM" id="SSF63748">
    <property type="entry name" value="Tudor/PWWP/MBT"/>
    <property type="match status" value="4"/>
</dbReference>
<keyword evidence="5" id="KW-1185">Reference proteome</keyword>
<feature type="compositionally biased region" description="Basic and acidic residues" evidence="1">
    <location>
        <begin position="987"/>
        <end position="996"/>
    </location>
</feature>
<comment type="caution">
    <text evidence="4">The sequence shown here is derived from an EMBL/GenBank/DDBJ whole genome shotgun (WGS) entry which is preliminary data.</text>
</comment>
<name>A0A3R7XVM3_APHAT</name>